<dbReference type="Proteomes" id="UP000807025">
    <property type="component" value="Unassembled WGS sequence"/>
</dbReference>
<dbReference type="OrthoDB" id="73875at2759"/>
<feature type="signal peptide" evidence="1">
    <location>
        <begin position="1"/>
        <end position="27"/>
    </location>
</feature>
<protein>
    <submittedName>
        <fullName evidence="2">Uncharacterized protein</fullName>
    </submittedName>
</protein>
<evidence type="ECO:0000256" key="1">
    <source>
        <dbReference type="SAM" id="SignalP"/>
    </source>
</evidence>
<sequence length="553" mass="58904">MLFLPLTLTEMQIFVLWIAFAIAFVASKPSNDWSKPCFHGECAYDLPEAAGSGAIKITGSHKLIKDVSPAAGWIILSCDPQLLTQDIRLVCEDEASENSPCHHLFEHGGPTNKLVRLPESCGRGPFARIAAAAIASEQSIPGHLAKRFQRRGRGLPNVHTLQLDADFEKIDTSRWGNIFFSVSAGDELGVEARSIGKNLTISQGGSTRKGIPERARLHPKTFQLMTTQDQVAQSQSRTVVSNSMICGGKQASLGIELGNRLDGTIYTGFAANGTLAPPKITNLSSFIGLSGNASAHFNILGSLVSTVSKDVELLHQPVKPISIPGILELESSFDVTARMQAVIGLPVSVNLTMNFALDDVQVWYPPRAAENPTKATLSKTSTNIDILNGTNGRVVIDGHIQPKIHLHVTAFSGKSAVDVELGVDMYTKIAIGAQSSPFTSEQPATVPALGSPKTRGVGVDGATSGWAGVKGGIMLSSASKGAFWSSSEMKEGPFLKQEWDISKGAFPPGSKAADTKGTENEYQLPLVGSENELKCPSTAGRQILPIVRSESVL</sequence>
<organism evidence="2 3">
    <name type="scientific">Pleurotus eryngii</name>
    <name type="common">Boletus of the steppes</name>
    <dbReference type="NCBI Taxonomy" id="5323"/>
    <lineage>
        <taxon>Eukaryota</taxon>
        <taxon>Fungi</taxon>
        <taxon>Dikarya</taxon>
        <taxon>Basidiomycota</taxon>
        <taxon>Agaricomycotina</taxon>
        <taxon>Agaricomycetes</taxon>
        <taxon>Agaricomycetidae</taxon>
        <taxon>Agaricales</taxon>
        <taxon>Pleurotineae</taxon>
        <taxon>Pleurotaceae</taxon>
        <taxon>Pleurotus</taxon>
    </lineage>
</organism>
<keyword evidence="1" id="KW-0732">Signal</keyword>
<proteinExistence type="predicted"/>
<accession>A0A9P5ZSR7</accession>
<feature type="chain" id="PRO_5040383507" evidence="1">
    <location>
        <begin position="28"/>
        <end position="553"/>
    </location>
</feature>
<keyword evidence="3" id="KW-1185">Reference proteome</keyword>
<dbReference type="AlphaFoldDB" id="A0A9P5ZSR7"/>
<evidence type="ECO:0000313" key="2">
    <source>
        <dbReference type="EMBL" id="KAF9493578.1"/>
    </source>
</evidence>
<comment type="caution">
    <text evidence="2">The sequence shown here is derived from an EMBL/GenBank/DDBJ whole genome shotgun (WGS) entry which is preliminary data.</text>
</comment>
<name>A0A9P5ZSR7_PLEER</name>
<dbReference type="EMBL" id="MU154583">
    <property type="protein sequence ID" value="KAF9493578.1"/>
    <property type="molecule type" value="Genomic_DNA"/>
</dbReference>
<reference evidence="2" key="1">
    <citation type="submission" date="2020-11" db="EMBL/GenBank/DDBJ databases">
        <authorList>
            <consortium name="DOE Joint Genome Institute"/>
            <person name="Ahrendt S."/>
            <person name="Riley R."/>
            <person name="Andreopoulos W."/>
            <person name="Labutti K."/>
            <person name="Pangilinan J."/>
            <person name="Ruiz-Duenas F.J."/>
            <person name="Barrasa J.M."/>
            <person name="Sanchez-Garcia M."/>
            <person name="Camarero S."/>
            <person name="Miyauchi S."/>
            <person name="Serrano A."/>
            <person name="Linde D."/>
            <person name="Babiker R."/>
            <person name="Drula E."/>
            <person name="Ayuso-Fernandez I."/>
            <person name="Pacheco R."/>
            <person name="Padilla G."/>
            <person name="Ferreira P."/>
            <person name="Barriuso J."/>
            <person name="Kellner H."/>
            <person name="Castanera R."/>
            <person name="Alfaro M."/>
            <person name="Ramirez L."/>
            <person name="Pisabarro A.G."/>
            <person name="Kuo A."/>
            <person name="Tritt A."/>
            <person name="Lipzen A."/>
            <person name="He G."/>
            <person name="Yan M."/>
            <person name="Ng V."/>
            <person name="Cullen D."/>
            <person name="Martin F."/>
            <person name="Rosso M.-N."/>
            <person name="Henrissat B."/>
            <person name="Hibbett D."/>
            <person name="Martinez A.T."/>
            <person name="Grigoriev I.V."/>
        </authorList>
    </citation>
    <scope>NUCLEOTIDE SEQUENCE</scope>
    <source>
        <strain evidence="2">ATCC 90797</strain>
    </source>
</reference>
<gene>
    <name evidence="2" type="ORF">BDN71DRAFT_1450045</name>
</gene>
<evidence type="ECO:0000313" key="3">
    <source>
        <dbReference type="Proteomes" id="UP000807025"/>
    </source>
</evidence>